<sequence length="212" mass="25024">MALSLAAARNKARERQLNRHQHTRRKWRADVTSRVAICIFSCNRVYVTMKYFLLSIILSPCWSQVANWEMRPDVTFDDRNDRFDISELVAHQNMFLDSARVQEDFRRKESEDLNQLAANLRRKVRNNRDFSEFAYHDQMDSEDAGDVDEFNKILKGIQNTRRIRGLLDYIHNNSKGSEDNEKYVMDDEKNSRSQYVVPIDLKINGYIQAPLD</sequence>
<evidence type="ECO:0000313" key="2">
    <source>
        <dbReference type="Proteomes" id="UP001153714"/>
    </source>
</evidence>
<dbReference type="OrthoDB" id="7483731at2759"/>
<evidence type="ECO:0000313" key="1">
    <source>
        <dbReference type="EMBL" id="CAG9793119.1"/>
    </source>
</evidence>
<name>A0A9N9WIJ9_9NEOP</name>
<reference evidence="1" key="2">
    <citation type="submission" date="2022-10" db="EMBL/GenBank/DDBJ databases">
        <authorList>
            <consortium name="ENA_rothamsted_submissions"/>
            <consortium name="culmorum"/>
            <person name="King R."/>
        </authorList>
    </citation>
    <scope>NUCLEOTIDE SEQUENCE</scope>
</reference>
<reference evidence="1" key="1">
    <citation type="submission" date="2021-12" db="EMBL/GenBank/DDBJ databases">
        <authorList>
            <person name="King R."/>
        </authorList>
    </citation>
    <scope>NUCLEOTIDE SEQUENCE</scope>
</reference>
<accession>A0A9N9WIJ9</accession>
<keyword evidence="2" id="KW-1185">Reference proteome</keyword>
<protein>
    <submittedName>
        <fullName evidence="1">Uncharacterized protein</fullName>
    </submittedName>
</protein>
<proteinExistence type="predicted"/>
<dbReference type="AlphaFoldDB" id="A0A9N9WIJ9"/>
<gene>
    <name evidence="1" type="ORF">DIATSA_LOCUS10584</name>
</gene>
<dbReference type="EMBL" id="OU893336">
    <property type="protein sequence ID" value="CAG9793119.1"/>
    <property type="molecule type" value="Genomic_DNA"/>
</dbReference>
<organism evidence="1 2">
    <name type="scientific">Diatraea saccharalis</name>
    <name type="common">sugarcane borer</name>
    <dbReference type="NCBI Taxonomy" id="40085"/>
    <lineage>
        <taxon>Eukaryota</taxon>
        <taxon>Metazoa</taxon>
        <taxon>Ecdysozoa</taxon>
        <taxon>Arthropoda</taxon>
        <taxon>Hexapoda</taxon>
        <taxon>Insecta</taxon>
        <taxon>Pterygota</taxon>
        <taxon>Neoptera</taxon>
        <taxon>Endopterygota</taxon>
        <taxon>Lepidoptera</taxon>
        <taxon>Glossata</taxon>
        <taxon>Ditrysia</taxon>
        <taxon>Pyraloidea</taxon>
        <taxon>Crambidae</taxon>
        <taxon>Crambinae</taxon>
        <taxon>Diatraea</taxon>
    </lineage>
</organism>
<dbReference type="Proteomes" id="UP001153714">
    <property type="component" value="Chromosome 5"/>
</dbReference>